<dbReference type="EMBL" id="RQPJ01000021">
    <property type="protein sequence ID" value="RTE51855.1"/>
    <property type="molecule type" value="Genomic_DNA"/>
</dbReference>
<organism evidence="9 10">
    <name type="scientific">Arenibacter aquaticus</name>
    <dbReference type="NCBI Taxonomy" id="2489054"/>
    <lineage>
        <taxon>Bacteria</taxon>
        <taxon>Pseudomonadati</taxon>
        <taxon>Bacteroidota</taxon>
        <taxon>Flavobacteriia</taxon>
        <taxon>Flavobacteriales</taxon>
        <taxon>Flavobacteriaceae</taxon>
        <taxon>Arenibacter</taxon>
    </lineage>
</organism>
<gene>
    <name evidence="9" type="ORF">EHW67_16745</name>
</gene>
<dbReference type="InterPro" id="IPR003661">
    <property type="entry name" value="HisK_dim/P_dom"/>
</dbReference>
<proteinExistence type="predicted"/>
<dbReference type="SMART" id="SM00387">
    <property type="entry name" value="HATPase_c"/>
    <property type="match status" value="1"/>
</dbReference>
<keyword evidence="6" id="KW-0902">Two-component regulatory system</keyword>
<evidence type="ECO:0000313" key="10">
    <source>
        <dbReference type="Proteomes" id="UP000267585"/>
    </source>
</evidence>
<keyword evidence="7" id="KW-0472">Membrane</keyword>
<evidence type="ECO:0000313" key="9">
    <source>
        <dbReference type="EMBL" id="RTE51855.1"/>
    </source>
</evidence>
<dbReference type="GO" id="GO:0000155">
    <property type="term" value="F:phosphorelay sensor kinase activity"/>
    <property type="evidence" value="ECO:0007669"/>
    <property type="project" value="InterPro"/>
</dbReference>
<dbReference type="PANTHER" id="PTHR43711">
    <property type="entry name" value="TWO-COMPONENT HISTIDINE KINASE"/>
    <property type="match status" value="1"/>
</dbReference>
<sequence>MTLDYPSIMFFLALNNLFIMALFIYQYFYHHKQWYLLLVALGITFQTIAIVLFANRDVLPPLLSLRINNFLLISCFALTAFGLLSYDGTIRKKLLRLFIVSVFLFYSAILFVEENFTILSVIRITSCSFFFGIGAFYLYTNKNKYKFSILLSAVLLLYSVFQLVRAIHIYQIGQSYVFLQNSTFNNWFLIVSVLVISAISIGFIMLLKEIDQKTILAKNVIIEQDKRKLQALNQTQNKLFSIIAHDLRSPFINILGLSDLLLDNVKDTDNPESEKYTDLINSTAKNTLNLLDNLLNWAKSQTGELGFNPEKITLSEVIDEIIGLKRSQAKAKNIALQHSPTTDIELFTDKNILATILRNLIANAIKFTDYGGQIEVVATTHGQQVEICVIDNGVGMTDETIRKIFDLSANVTSRGTANENGSGLGLVLCKEFVEKLDGHLWVESEIGKGSNFKFTLPLHIPEPERIDSTLTGAQDATESVALAFSSYSQGQEQSSKSLR</sequence>
<keyword evidence="4" id="KW-0808">Transferase</keyword>
<evidence type="ECO:0000259" key="8">
    <source>
        <dbReference type="PROSITE" id="PS50109"/>
    </source>
</evidence>
<dbReference type="SUPFAM" id="SSF47384">
    <property type="entry name" value="Homodimeric domain of signal transducing histidine kinase"/>
    <property type="match status" value="1"/>
</dbReference>
<name>A0A3S0IJV9_9FLAO</name>
<feature type="transmembrane region" description="Helical" evidence="7">
    <location>
        <begin position="187"/>
        <end position="207"/>
    </location>
</feature>
<dbReference type="SUPFAM" id="SSF55874">
    <property type="entry name" value="ATPase domain of HSP90 chaperone/DNA topoisomerase II/histidine kinase"/>
    <property type="match status" value="1"/>
</dbReference>
<dbReference type="PRINTS" id="PR00344">
    <property type="entry name" value="BCTRLSENSOR"/>
</dbReference>
<feature type="domain" description="Histidine kinase" evidence="8">
    <location>
        <begin position="242"/>
        <end position="460"/>
    </location>
</feature>
<dbReference type="Gene3D" id="1.10.287.130">
    <property type="match status" value="1"/>
</dbReference>
<dbReference type="InterPro" id="IPR003594">
    <property type="entry name" value="HATPase_dom"/>
</dbReference>
<evidence type="ECO:0000256" key="3">
    <source>
        <dbReference type="ARBA" id="ARBA00022553"/>
    </source>
</evidence>
<dbReference type="CDD" id="cd00075">
    <property type="entry name" value="HATPase"/>
    <property type="match status" value="1"/>
</dbReference>
<dbReference type="Proteomes" id="UP000267585">
    <property type="component" value="Unassembled WGS sequence"/>
</dbReference>
<dbReference type="AlphaFoldDB" id="A0A3S0IJV9"/>
<keyword evidence="3" id="KW-0597">Phosphoprotein</keyword>
<keyword evidence="5" id="KW-0418">Kinase</keyword>
<keyword evidence="7" id="KW-1133">Transmembrane helix</keyword>
<feature type="transmembrane region" description="Helical" evidence="7">
    <location>
        <begin position="35"/>
        <end position="55"/>
    </location>
</feature>
<feature type="transmembrane region" description="Helical" evidence="7">
    <location>
        <begin position="6"/>
        <end position="28"/>
    </location>
</feature>
<keyword evidence="10" id="KW-1185">Reference proteome</keyword>
<feature type="transmembrane region" description="Helical" evidence="7">
    <location>
        <begin position="147"/>
        <end position="167"/>
    </location>
</feature>
<evidence type="ECO:0000256" key="5">
    <source>
        <dbReference type="ARBA" id="ARBA00022777"/>
    </source>
</evidence>
<dbReference type="CDD" id="cd00082">
    <property type="entry name" value="HisKA"/>
    <property type="match status" value="1"/>
</dbReference>
<feature type="transmembrane region" description="Helical" evidence="7">
    <location>
        <begin position="118"/>
        <end position="140"/>
    </location>
</feature>
<comment type="catalytic activity">
    <reaction evidence="1">
        <text>ATP + protein L-histidine = ADP + protein N-phospho-L-histidine.</text>
        <dbReference type="EC" id="2.7.13.3"/>
    </reaction>
</comment>
<evidence type="ECO:0000256" key="6">
    <source>
        <dbReference type="ARBA" id="ARBA00023012"/>
    </source>
</evidence>
<dbReference type="InterPro" id="IPR036890">
    <property type="entry name" value="HATPase_C_sf"/>
</dbReference>
<reference evidence="9 10" key="1">
    <citation type="submission" date="2018-11" db="EMBL/GenBank/DDBJ databases">
        <title>Arenibacter aquaticus sp.nov., a marine bacterium isolated from surface seawater in the South China Sea.</title>
        <authorList>
            <person name="Guo J."/>
            <person name="Sun J."/>
        </authorList>
    </citation>
    <scope>NUCLEOTIDE SEQUENCE [LARGE SCALE GENOMIC DNA]</scope>
    <source>
        <strain evidence="9 10">GUO666</strain>
    </source>
</reference>
<dbReference type="InterPro" id="IPR004358">
    <property type="entry name" value="Sig_transdc_His_kin-like_C"/>
</dbReference>
<evidence type="ECO:0000256" key="4">
    <source>
        <dbReference type="ARBA" id="ARBA00022679"/>
    </source>
</evidence>
<keyword evidence="7" id="KW-0812">Transmembrane</keyword>
<evidence type="ECO:0000256" key="1">
    <source>
        <dbReference type="ARBA" id="ARBA00000085"/>
    </source>
</evidence>
<dbReference type="PROSITE" id="PS50109">
    <property type="entry name" value="HIS_KIN"/>
    <property type="match status" value="1"/>
</dbReference>
<dbReference type="EC" id="2.7.13.3" evidence="2"/>
<dbReference type="InterPro" id="IPR036097">
    <property type="entry name" value="HisK_dim/P_sf"/>
</dbReference>
<comment type="caution">
    <text evidence="9">The sequence shown here is derived from an EMBL/GenBank/DDBJ whole genome shotgun (WGS) entry which is preliminary data.</text>
</comment>
<dbReference type="PANTHER" id="PTHR43711:SF1">
    <property type="entry name" value="HISTIDINE KINASE 1"/>
    <property type="match status" value="1"/>
</dbReference>
<dbReference type="Pfam" id="PF02518">
    <property type="entry name" value="HATPase_c"/>
    <property type="match status" value="1"/>
</dbReference>
<dbReference type="InterPro" id="IPR050736">
    <property type="entry name" value="Sensor_HK_Regulatory"/>
</dbReference>
<feature type="transmembrane region" description="Helical" evidence="7">
    <location>
        <begin position="94"/>
        <end position="112"/>
    </location>
</feature>
<dbReference type="Pfam" id="PF00512">
    <property type="entry name" value="HisKA"/>
    <property type="match status" value="1"/>
</dbReference>
<evidence type="ECO:0000256" key="7">
    <source>
        <dbReference type="SAM" id="Phobius"/>
    </source>
</evidence>
<dbReference type="InterPro" id="IPR005467">
    <property type="entry name" value="His_kinase_dom"/>
</dbReference>
<accession>A0A3S0IJV9</accession>
<protein>
    <recommendedName>
        <fullName evidence="2">histidine kinase</fullName>
        <ecNumber evidence="2">2.7.13.3</ecNumber>
    </recommendedName>
</protein>
<dbReference type="FunFam" id="3.30.565.10:FF:000006">
    <property type="entry name" value="Sensor histidine kinase WalK"/>
    <property type="match status" value="1"/>
</dbReference>
<dbReference type="Gene3D" id="3.30.565.10">
    <property type="entry name" value="Histidine kinase-like ATPase, C-terminal domain"/>
    <property type="match status" value="1"/>
</dbReference>
<dbReference type="SMART" id="SM00388">
    <property type="entry name" value="HisKA"/>
    <property type="match status" value="1"/>
</dbReference>
<evidence type="ECO:0000256" key="2">
    <source>
        <dbReference type="ARBA" id="ARBA00012438"/>
    </source>
</evidence>
<feature type="transmembrane region" description="Helical" evidence="7">
    <location>
        <begin position="67"/>
        <end position="87"/>
    </location>
</feature>